<reference evidence="1 2" key="1">
    <citation type="submission" date="2018-08" db="EMBL/GenBank/DDBJ databases">
        <authorList>
            <person name="Laetsch R D."/>
            <person name="Stevens L."/>
            <person name="Kumar S."/>
            <person name="Blaxter L. M."/>
        </authorList>
    </citation>
    <scope>NUCLEOTIDE SEQUENCE [LARGE SCALE GENOMIC DNA]</scope>
</reference>
<dbReference type="EMBL" id="UYRW01007606">
    <property type="protein sequence ID" value="VDM95539.1"/>
    <property type="molecule type" value="Genomic_DNA"/>
</dbReference>
<name>A0A3P7K340_ONCOC</name>
<evidence type="ECO:0000313" key="1">
    <source>
        <dbReference type="EMBL" id="VDM95539.1"/>
    </source>
</evidence>
<feature type="non-terminal residue" evidence="1">
    <location>
        <position position="1"/>
    </location>
</feature>
<dbReference type="AlphaFoldDB" id="A0A3P7K340"/>
<proteinExistence type="predicted"/>
<dbReference type="OrthoDB" id="10472430at2759"/>
<accession>A0A3P7K340</accession>
<evidence type="ECO:0000313" key="2">
    <source>
        <dbReference type="Proteomes" id="UP000271087"/>
    </source>
</evidence>
<sequence>EKQPETKISSSTSSNTHRWSTCNPLEWKGIPLGLTPEQSTESLYLVVDPELTRIRKRHCFI</sequence>
<dbReference type="Proteomes" id="UP000271087">
    <property type="component" value="Unassembled WGS sequence"/>
</dbReference>
<protein>
    <submittedName>
        <fullName evidence="1">Uncharacterized protein</fullName>
    </submittedName>
</protein>
<gene>
    <name evidence="1" type="ORF">NOO_LOCUS11277</name>
</gene>
<keyword evidence="2" id="KW-1185">Reference proteome</keyword>
<organism evidence="1 2">
    <name type="scientific">Onchocerca ochengi</name>
    <name type="common">Filarial nematode worm</name>
    <dbReference type="NCBI Taxonomy" id="42157"/>
    <lineage>
        <taxon>Eukaryota</taxon>
        <taxon>Metazoa</taxon>
        <taxon>Ecdysozoa</taxon>
        <taxon>Nematoda</taxon>
        <taxon>Chromadorea</taxon>
        <taxon>Rhabditida</taxon>
        <taxon>Spirurina</taxon>
        <taxon>Spiruromorpha</taxon>
        <taxon>Filarioidea</taxon>
        <taxon>Onchocercidae</taxon>
        <taxon>Onchocerca</taxon>
    </lineage>
</organism>